<dbReference type="NCBIfam" id="TIGR01552">
    <property type="entry name" value="phd_fam"/>
    <property type="match status" value="1"/>
</dbReference>
<dbReference type="AlphaFoldDB" id="A0A2M8L6U1"/>
<accession>A0A2M8L6U1</accession>
<dbReference type="Gene3D" id="3.40.1620.10">
    <property type="entry name" value="YefM-like domain"/>
    <property type="match status" value="1"/>
</dbReference>
<comment type="similarity">
    <text evidence="1">Belongs to the phD/YefM antitoxin family.</text>
</comment>
<reference evidence="3" key="1">
    <citation type="submission" date="2017-09" db="EMBL/GenBank/DDBJ databases">
        <title>Depth-based differentiation of microbial function through sediment-hosted aquifers and enrichment of novel symbionts in the deep terrestrial subsurface.</title>
        <authorList>
            <person name="Probst A.J."/>
            <person name="Ladd B."/>
            <person name="Jarett J.K."/>
            <person name="Geller-Mcgrath D.E."/>
            <person name="Sieber C.M.K."/>
            <person name="Emerson J.B."/>
            <person name="Anantharaman K."/>
            <person name="Thomas B.C."/>
            <person name="Malmstrom R."/>
            <person name="Stieglmeier M."/>
            <person name="Klingl A."/>
            <person name="Woyke T."/>
            <person name="Ryan C.M."/>
            <person name="Banfield J.F."/>
        </authorList>
    </citation>
    <scope>NUCLEOTIDE SEQUENCE [LARGE SCALE GENOMIC DNA]</scope>
</reference>
<dbReference type="SUPFAM" id="SSF143120">
    <property type="entry name" value="YefM-like"/>
    <property type="match status" value="1"/>
</dbReference>
<sequence length="90" mass="10239">MNILAINIIPVTKARAKLGDLAKKVAGKNYVVLTKGGKPEAALVDIDYLTELEKEVERIYQKTFIDPRLLPLTREFSNQEIKAWLKEDQL</sequence>
<proteinExistence type="inferred from homology"/>
<gene>
    <name evidence="2" type="ORF">COU97_02650</name>
</gene>
<evidence type="ECO:0000313" key="2">
    <source>
        <dbReference type="EMBL" id="PJE69918.1"/>
    </source>
</evidence>
<comment type="caution">
    <text evidence="2">The sequence shown here is derived from an EMBL/GenBank/DDBJ whole genome shotgun (WGS) entry which is preliminary data.</text>
</comment>
<dbReference type="Proteomes" id="UP000231579">
    <property type="component" value="Unassembled WGS sequence"/>
</dbReference>
<dbReference type="InterPro" id="IPR036165">
    <property type="entry name" value="YefM-like_sf"/>
</dbReference>
<organism evidence="2 3">
    <name type="scientific">Candidatus Shapirobacteria bacterium CG10_big_fil_rev_8_21_14_0_10_48_15</name>
    <dbReference type="NCBI Taxonomy" id="1974484"/>
    <lineage>
        <taxon>Bacteria</taxon>
        <taxon>Candidatus Shapironibacteriota</taxon>
    </lineage>
</organism>
<protein>
    <submittedName>
        <fullName evidence="2">Uncharacterized protein</fullName>
    </submittedName>
</protein>
<evidence type="ECO:0000313" key="3">
    <source>
        <dbReference type="Proteomes" id="UP000231579"/>
    </source>
</evidence>
<evidence type="ECO:0000256" key="1">
    <source>
        <dbReference type="ARBA" id="ARBA00009981"/>
    </source>
</evidence>
<name>A0A2M8L6U1_9BACT</name>
<dbReference type="EMBL" id="PFEM01000036">
    <property type="protein sequence ID" value="PJE69918.1"/>
    <property type="molecule type" value="Genomic_DNA"/>
</dbReference>